<sequence>MVALPQQSRIFLLEMECMGRQTCYIFIVIMIVWTCSRCER</sequence>
<dbReference type="Proteomes" id="UP001164929">
    <property type="component" value="Chromosome 1"/>
</dbReference>
<dbReference type="AlphaFoldDB" id="A0AAD6RUB3"/>
<organism evidence="1 2">
    <name type="scientific">Populus alba x Populus x berolinensis</name>
    <dbReference type="NCBI Taxonomy" id="444605"/>
    <lineage>
        <taxon>Eukaryota</taxon>
        <taxon>Viridiplantae</taxon>
        <taxon>Streptophyta</taxon>
        <taxon>Embryophyta</taxon>
        <taxon>Tracheophyta</taxon>
        <taxon>Spermatophyta</taxon>
        <taxon>Magnoliopsida</taxon>
        <taxon>eudicotyledons</taxon>
        <taxon>Gunneridae</taxon>
        <taxon>Pentapetalae</taxon>
        <taxon>rosids</taxon>
        <taxon>fabids</taxon>
        <taxon>Malpighiales</taxon>
        <taxon>Salicaceae</taxon>
        <taxon>Saliceae</taxon>
        <taxon>Populus</taxon>
    </lineage>
</organism>
<dbReference type="EMBL" id="JAQIZT010000001">
    <property type="protein sequence ID" value="KAJ7015107.1"/>
    <property type="molecule type" value="Genomic_DNA"/>
</dbReference>
<evidence type="ECO:0000313" key="2">
    <source>
        <dbReference type="Proteomes" id="UP001164929"/>
    </source>
</evidence>
<gene>
    <name evidence="1" type="ORF">NC653_004418</name>
</gene>
<proteinExistence type="predicted"/>
<keyword evidence="2" id="KW-1185">Reference proteome</keyword>
<name>A0AAD6RUB3_9ROSI</name>
<evidence type="ECO:0000313" key="1">
    <source>
        <dbReference type="EMBL" id="KAJ7015107.1"/>
    </source>
</evidence>
<reference evidence="1 2" key="1">
    <citation type="journal article" date="2023" name="Mol. Ecol. Resour.">
        <title>Chromosome-level genome assembly of a triploid poplar Populus alba 'Berolinensis'.</title>
        <authorList>
            <person name="Chen S."/>
            <person name="Yu Y."/>
            <person name="Wang X."/>
            <person name="Wang S."/>
            <person name="Zhang T."/>
            <person name="Zhou Y."/>
            <person name="He R."/>
            <person name="Meng N."/>
            <person name="Wang Y."/>
            <person name="Liu W."/>
            <person name="Liu Z."/>
            <person name="Liu J."/>
            <person name="Guo Q."/>
            <person name="Huang H."/>
            <person name="Sederoff R.R."/>
            <person name="Wang G."/>
            <person name="Qu G."/>
            <person name="Chen S."/>
        </authorList>
    </citation>
    <scope>NUCLEOTIDE SEQUENCE [LARGE SCALE GENOMIC DNA]</scope>
    <source>
        <strain evidence="1">SC-2020</strain>
    </source>
</reference>
<protein>
    <submittedName>
        <fullName evidence="1">Uncharacterized protein</fullName>
    </submittedName>
</protein>
<accession>A0AAD6RUB3</accession>
<comment type="caution">
    <text evidence="1">The sequence shown here is derived from an EMBL/GenBank/DDBJ whole genome shotgun (WGS) entry which is preliminary data.</text>
</comment>